<keyword evidence="4" id="KW-0808">Transferase</keyword>
<proteinExistence type="predicted"/>
<dbReference type="GO" id="GO:0004673">
    <property type="term" value="F:protein histidine kinase activity"/>
    <property type="evidence" value="ECO:0007669"/>
    <property type="project" value="UniProtKB-EC"/>
</dbReference>
<feature type="domain" description="Signal transduction histidine kinase subgroup 2 dimerisation and phosphoacceptor" evidence="9">
    <location>
        <begin position="373"/>
        <end position="445"/>
    </location>
</feature>
<evidence type="ECO:0000256" key="2">
    <source>
        <dbReference type="ARBA" id="ARBA00012438"/>
    </source>
</evidence>
<dbReference type="OrthoDB" id="9767435at2"/>
<dbReference type="InterPro" id="IPR036890">
    <property type="entry name" value="HATPase_C_sf"/>
</dbReference>
<dbReference type="AlphaFoldDB" id="A0A2T0X1T5"/>
<dbReference type="Proteomes" id="UP000238801">
    <property type="component" value="Unassembled WGS sequence"/>
</dbReference>
<dbReference type="InterPro" id="IPR011495">
    <property type="entry name" value="Sig_transdc_His_kin_sub2_dim/P"/>
</dbReference>
<evidence type="ECO:0000256" key="6">
    <source>
        <dbReference type="ARBA" id="ARBA00022777"/>
    </source>
</evidence>
<evidence type="ECO:0000256" key="3">
    <source>
        <dbReference type="ARBA" id="ARBA00022553"/>
    </source>
</evidence>
<evidence type="ECO:0000313" key="11">
    <source>
        <dbReference type="Proteomes" id="UP000238801"/>
    </source>
</evidence>
<keyword evidence="8" id="KW-1133">Transmembrane helix</keyword>
<gene>
    <name evidence="10" type="ORF">BCF33_1764</name>
</gene>
<keyword evidence="8" id="KW-0812">Transmembrane</keyword>
<keyword evidence="8" id="KW-0472">Membrane</keyword>
<reference evidence="10 11" key="1">
    <citation type="submission" date="2018-03" db="EMBL/GenBank/DDBJ databases">
        <title>Genomic Encyclopedia of Archaeal and Bacterial Type Strains, Phase II (KMG-II): from individual species to whole genera.</title>
        <authorList>
            <person name="Goeker M."/>
        </authorList>
    </citation>
    <scope>NUCLEOTIDE SEQUENCE [LARGE SCALE GENOMIC DNA]</scope>
    <source>
        <strain evidence="10 11">DSM 29318</strain>
    </source>
</reference>
<organism evidence="10 11">
    <name type="scientific">Hasllibacter halocynthiae</name>
    <dbReference type="NCBI Taxonomy" id="595589"/>
    <lineage>
        <taxon>Bacteria</taxon>
        <taxon>Pseudomonadati</taxon>
        <taxon>Pseudomonadota</taxon>
        <taxon>Alphaproteobacteria</taxon>
        <taxon>Rhodobacterales</taxon>
        <taxon>Roseobacteraceae</taxon>
        <taxon>Hasllibacter</taxon>
    </lineage>
</organism>
<dbReference type="Gene3D" id="3.30.565.10">
    <property type="entry name" value="Histidine kinase-like ATPase, C-terminal domain"/>
    <property type="match status" value="1"/>
</dbReference>
<evidence type="ECO:0000256" key="4">
    <source>
        <dbReference type="ARBA" id="ARBA00022679"/>
    </source>
</evidence>
<keyword evidence="11" id="KW-1185">Reference proteome</keyword>
<evidence type="ECO:0000259" key="9">
    <source>
        <dbReference type="Pfam" id="PF07568"/>
    </source>
</evidence>
<comment type="caution">
    <text evidence="10">The sequence shown here is derived from an EMBL/GenBank/DDBJ whole genome shotgun (WGS) entry which is preliminary data.</text>
</comment>
<evidence type="ECO:0000256" key="5">
    <source>
        <dbReference type="ARBA" id="ARBA00022741"/>
    </source>
</evidence>
<accession>A0A2T0X1T5</accession>
<dbReference type="EMBL" id="PVTT01000002">
    <property type="protein sequence ID" value="PRY92901.1"/>
    <property type="molecule type" value="Genomic_DNA"/>
</dbReference>
<dbReference type="PANTHER" id="PTHR41523:SF8">
    <property type="entry name" value="ETHYLENE RESPONSE SENSOR PROTEIN"/>
    <property type="match status" value="1"/>
</dbReference>
<keyword evidence="3" id="KW-0597">Phosphoprotein</keyword>
<evidence type="ECO:0000313" key="10">
    <source>
        <dbReference type="EMBL" id="PRY92901.1"/>
    </source>
</evidence>
<dbReference type="RefSeq" id="WP_106160553.1">
    <property type="nucleotide sequence ID" value="NZ_PVTT01000002.1"/>
</dbReference>
<comment type="catalytic activity">
    <reaction evidence="1">
        <text>ATP + protein L-histidine = ADP + protein N-phospho-L-histidine.</text>
        <dbReference type="EC" id="2.7.13.3"/>
    </reaction>
</comment>
<keyword evidence="5" id="KW-0547">Nucleotide-binding</keyword>
<evidence type="ECO:0000256" key="1">
    <source>
        <dbReference type="ARBA" id="ARBA00000085"/>
    </source>
</evidence>
<protein>
    <recommendedName>
        <fullName evidence="2">histidine kinase</fullName>
        <ecNumber evidence="2">2.7.13.3</ecNumber>
    </recommendedName>
</protein>
<dbReference type="EC" id="2.7.13.3" evidence="2"/>
<sequence>MDPVTGPARFAQRIGVRLAVLLTIALLPIGVLSVLQTRQSAEIEQARAELTLLALTEQSVTADRVLTQRALGSARALATVVPTIAGDPEACRRRMAAFVEEGSIYSFAGFIPSSGVMTCSSSGREFDFSGWDDHELMLSNPEPMVIVNEEAPLSRTSVIVISYPSFDAAGTLLGYVSLSVPTVNVRPDIPVVAGMDIVIFTRSGAVVGAGGFEGGISVEDRLPASMVLSELVRDRPGVFTARDGLGERRAFAIVPFAEDRLFALASFPDRSAGILAGGYLLPSWLLPGLMWAASVLVSYFAIDWLVIRHLRGLNRRMREFADSRLLPKEGAVAGLPLEIAEMEDDFTTMTRQIVRDEAEVENALHQQRVLLKEVHHRVKNNLQLISSIINMQMRELSSPEARLVLRRVQDRVLGLAAIHRNLYQTTDVRRLEAGEVISEIVDHMADIGSEGEESPLIEKRIDPVDLYPDQAVPLCMFVTEAMTNALKYLGAPAGGGHPVISVSLETSGDGAVDLVIANTLGEGGVTPVEGRSRSSGLGRRLLAAFAAQLDARLEDGERDGRYGVRLSFRERAFVDEGDRLDAEEQASARAATFAAQ</sequence>
<dbReference type="Pfam" id="PF07568">
    <property type="entry name" value="HisKA_2"/>
    <property type="match status" value="1"/>
</dbReference>
<evidence type="ECO:0000256" key="8">
    <source>
        <dbReference type="SAM" id="Phobius"/>
    </source>
</evidence>
<feature type="transmembrane region" description="Helical" evidence="8">
    <location>
        <begin position="14"/>
        <end position="35"/>
    </location>
</feature>
<name>A0A2T0X1T5_9RHOB</name>
<dbReference type="GO" id="GO:0005524">
    <property type="term" value="F:ATP binding"/>
    <property type="evidence" value="ECO:0007669"/>
    <property type="project" value="UniProtKB-KW"/>
</dbReference>
<dbReference type="PANTHER" id="PTHR41523">
    <property type="entry name" value="TWO-COMPONENT SYSTEM SENSOR PROTEIN"/>
    <property type="match status" value="1"/>
</dbReference>
<keyword evidence="7" id="KW-0067">ATP-binding</keyword>
<keyword evidence="6 10" id="KW-0418">Kinase</keyword>
<dbReference type="Gene3D" id="3.30.450.20">
    <property type="entry name" value="PAS domain"/>
    <property type="match status" value="2"/>
</dbReference>
<evidence type="ECO:0000256" key="7">
    <source>
        <dbReference type="ARBA" id="ARBA00022840"/>
    </source>
</evidence>